<dbReference type="AlphaFoldDB" id="A0A7C6Z607"/>
<sequence length="106" mass="12048">MKCLDNIRDALLTVTENVGHYEAFKKTDQYIVWAEDGGYSGHGDNRSTTKVVTGTIDYFTKNEGDPNVEAIQNALDSIDIAWSMNSIQYEDKTGFLHYEWVFEVVC</sequence>
<comment type="caution">
    <text evidence="1">The sequence shown here is derived from an EMBL/GenBank/DDBJ whole genome shotgun (WGS) entry which is preliminary data.</text>
</comment>
<proteinExistence type="predicted"/>
<accession>A0A7C6Z607</accession>
<dbReference type="EMBL" id="DUTF01000334">
    <property type="protein sequence ID" value="HHY28088.1"/>
    <property type="molecule type" value="Genomic_DNA"/>
</dbReference>
<evidence type="ECO:0000313" key="2">
    <source>
        <dbReference type="Proteomes" id="UP000553059"/>
    </source>
</evidence>
<dbReference type="Proteomes" id="UP000553059">
    <property type="component" value="Unassembled WGS sequence"/>
</dbReference>
<reference evidence="1 2" key="1">
    <citation type="journal article" date="2020" name="Biotechnol. Biofuels">
        <title>New insights from the biogas microbiome by comprehensive genome-resolved metagenomics of nearly 1600 species originating from multiple anaerobic digesters.</title>
        <authorList>
            <person name="Campanaro S."/>
            <person name="Treu L."/>
            <person name="Rodriguez-R L.M."/>
            <person name="Kovalovszki A."/>
            <person name="Ziels R.M."/>
            <person name="Maus I."/>
            <person name="Zhu X."/>
            <person name="Kougias P.G."/>
            <person name="Basile A."/>
            <person name="Luo G."/>
            <person name="Schluter A."/>
            <person name="Konstantinidis K.T."/>
            <person name="Angelidaki I."/>
        </authorList>
    </citation>
    <scope>NUCLEOTIDE SEQUENCE [LARGE SCALE GENOMIC DNA]</scope>
    <source>
        <strain evidence="1">AS05jafATM_4</strain>
    </source>
</reference>
<gene>
    <name evidence="1" type="ORF">GX523_15335</name>
</gene>
<name>A0A7C6Z607_9FIRM</name>
<evidence type="ECO:0000313" key="1">
    <source>
        <dbReference type="EMBL" id="HHY28088.1"/>
    </source>
</evidence>
<organism evidence="1 2">
    <name type="scientific">Desulfitobacterium dehalogenans</name>
    <dbReference type="NCBI Taxonomy" id="36854"/>
    <lineage>
        <taxon>Bacteria</taxon>
        <taxon>Bacillati</taxon>
        <taxon>Bacillota</taxon>
        <taxon>Clostridia</taxon>
        <taxon>Eubacteriales</taxon>
        <taxon>Desulfitobacteriaceae</taxon>
        <taxon>Desulfitobacterium</taxon>
    </lineage>
</organism>
<protein>
    <submittedName>
        <fullName evidence="1">Uncharacterized protein</fullName>
    </submittedName>
</protein>